<evidence type="ECO:0000313" key="2">
    <source>
        <dbReference type="EMBL" id="EWS75341.1"/>
    </source>
</evidence>
<protein>
    <submittedName>
        <fullName evidence="2">Transmembrane protein, putative</fullName>
    </submittedName>
</protein>
<dbReference type="KEGG" id="tet:TTHERM_001031346"/>
<keyword evidence="1 2" id="KW-0812">Transmembrane</keyword>
<accession>W7XJA2</accession>
<dbReference type="AlphaFoldDB" id="W7XJA2"/>
<feature type="transmembrane region" description="Helical" evidence="1">
    <location>
        <begin position="20"/>
        <end position="42"/>
    </location>
</feature>
<dbReference type="InParanoid" id="W7XJA2"/>
<dbReference type="EMBL" id="GG662762">
    <property type="protein sequence ID" value="EWS75341.1"/>
    <property type="molecule type" value="Genomic_DNA"/>
</dbReference>
<proteinExistence type="predicted"/>
<evidence type="ECO:0000256" key="1">
    <source>
        <dbReference type="SAM" id="Phobius"/>
    </source>
</evidence>
<feature type="transmembrane region" description="Helical" evidence="1">
    <location>
        <begin position="122"/>
        <end position="140"/>
    </location>
</feature>
<keyword evidence="3" id="KW-1185">Reference proteome</keyword>
<keyword evidence="1" id="KW-0472">Membrane</keyword>
<organism evidence="2 3">
    <name type="scientific">Tetrahymena thermophila (strain SB210)</name>
    <dbReference type="NCBI Taxonomy" id="312017"/>
    <lineage>
        <taxon>Eukaryota</taxon>
        <taxon>Sar</taxon>
        <taxon>Alveolata</taxon>
        <taxon>Ciliophora</taxon>
        <taxon>Intramacronucleata</taxon>
        <taxon>Oligohymenophorea</taxon>
        <taxon>Hymenostomatida</taxon>
        <taxon>Tetrahymenina</taxon>
        <taxon>Tetrahymenidae</taxon>
        <taxon>Tetrahymena</taxon>
    </lineage>
</organism>
<reference evidence="3" key="1">
    <citation type="journal article" date="2006" name="PLoS Biol.">
        <title>Macronuclear genome sequence of the ciliate Tetrahymena thermophila, a model eukaryote.</title>
        <authorList>
            <person name="Eisen J.A."/>
            <person name="Coyne R.S."/>
            <person name="Wu M."/>
            <person name="Wu D."/>
            <person name="Thiagarajan M."/>
            <person name="Wortman J.R."/>
            <person name="Badger J.H."/>
            <person name="Ren Q."/>
            <person name="Amedeo P."/>
            <person name="Jones K.M."/>
            <person name="Tallon L.J."/>
            <person name="Delcher A.L."/>
            <person name="Salzberg S.L."/>
            <person name="Silva J.C."/>
            <person name="Haas B.J."/>
            <person name="Majoros W.H."/>
            <person name="Farzad M."/>
            <person name="Carlton J.M."/>
            <person name="Smith R.K. Jr."/>
            <person name="Garg J."/>
            <person name="Pearlman R.E."/>
            <person name="Karrer K.M."/>
            <person name="Sun L."/>
            <person name="Manning G."/>
            <person name="Elde N.C."/>
            <person name="Turkewitz A.P."/>
            <person name="Asai D.J."/>
            <person name="Wilkes D.E."/>
            <person name="Wang Y."/>
            <person name="Cai H."/>
            <person name="Collins K."/>
            <person name="Stewart B.A."/>
            <person name="Lee S.R."/>
            <person name="Wilamowska K."/>
            <person name="Weinberg Z."/>
            <person name="Ruzzo W.L."/>
            <person name="Wloga D."/>
            <person name="Gaertig J."/>
            <person name="Frankel J."/>
            <person name="Tsao C.-C."/>
            <person name="Gorovsky M.A."/>
            <person name="Keeling P.J."/>
            <person name="Waller R.F."/>
            <person name="Patron N.J."/>
            <person name="Cherry J.M."/>
            <person name="Stover N.A."/>
            <person name="Krieger C.J."/>
            <person name="del Toro C."/>
            <person name="Ryder H.F."/>
            <person name="Williamson S.C."/>
            <person name="Barbeau R.A."/>
            <person name="Hamilton E.P."/>
            <person name="Orias E."/>
        </authorList>
    </citation>
    <scope>NUCLEOTIDE SEQUENCE [LARGE SCALE GENOMIC DNA]</scope>
    <source>
        <strain evidence="3">SB210</strain>
    </source>
</reference>
<dbReference type="Proteomes" id="UP000009168">
    <property type="component" value="Unassembled WGS sequence"/>
</dbReference>
<name>W7XJA2_TETTS</name>
<evidence type="ECO:0000313" key="3">
    <source>
        <dbReference type="Proteomes" id="UP000009168"/>
    </source>
</evidence>
<dbReference type="RefSeq" id="XP_012652130.1">
    <property type="nucleotide sequence ID" value="XM_012796676.1"/>
</dbReference>
<sequence length="229" mass="27992">MLFFLLPFLIQPIILFYFEFLLLLLINQFYYFIFFLHIFLLFNQLKFTLIYKKVIIKSIKHPKQKASILNLKDWLSLNQHSDDKKVAKKGQIKIKCLNNQIQYVLLNNILKNIFNLKHINQIYNYIDFFIVFIFIYRIFFKLTNRLQKIKKFKNQIDFNKLIPLKPDRPRLRFNQKRTKLFKIVGVVFYFIKLNKCQAFIAKIKLKQQNLLKQFFKSFQKQISTNKDLD</sequence>
<keyword evidence="1" id="KW-1133">Transmembrane helix</keyword>
<dbReference type="GeneID" id="24441485"/>
<gene>
    <name evidence="2" type="ORF">TTHERM_001031346</name>
</gene>